<feature type="compositionally biased region" description="Polar residues" evidence="1">
    <location>
        <begin position="92"/>
        <end position="110"/>
    </location>
</feature>
<feature type="compositionally biased region" description="Acidic residues" evidence="1">
    <location>
        <begin position="50"/>
        <end position="61"/>
    </location>
</feature>
<evidence type="ECO:0000256" key="1">
    <source>
        <dbReference type="SAM" id="MobiDB-lite"/>
    </source>
</evidence>
<feature type="region of interest" description="Disordered" evidence="1">
    <location>
        <begin position="75"/>
        <end position="110"/>
    </location>
</feature>
<sequence>MGTHTVNIAFWDGPYFKPIQTCPLEIKQELKAPPLAPAPILTPPSPAVEDVSDRDEAMSEEDQDAISIVAFWDGDSLEQQETEAQEVTQETGPSSEVASETGVTLPSSLV</sequence>
<gene>
    <name evidence="2" type="ORF">EOD39_2461</name>
</gene>
<dbReference type="EMBL" id="SCEB01215562">
    <property type="protein sequence ID" value="RXM28939.1"/>
    <property type="molecule type" value="Genomic_DNA"/>
</dbReference>
<feature type="compositionally biased region" description="Acidic residues" evidence="1">
    <location>
        <begin position="75"/>
        <end position="84"/>
    </location>
</feature>
<evidence type="ECO:0000313" key="2">
    <source>
        <dbReference type="EMBL" id="RXM28939.1"/>
    </source>
</evidence>
<proteinExistence type="predicted"/>
<name>A0A444U1E4_ACIRT</name>
<protein>
    <submittedName>
        <fullName evidence="2">Uncharacterized protein</fullName>
    </submittedName>
</protein>
<evidence type="ECO:0000313" key="3">
    <source>
        <dbReference type="Proteomes" id="UP000289886"/>
    </source>
</evidence>
<feature type="region of interest" description="Disordered" evidence="1">
    <location>
        <begin position="35"/>
        <end position="61"/>
    </location>
</feature>
<organism evidence="2 3">
    <name type="scientific">Acipenser ruthenus</name>
    <name type="common">Sterlet sturgeon</name>
    <dbReference type="NCBI Taxonomy" id="7906"/>
    <lineage>
        <taxon>Eukaryota</taxon>
        <taxon>Metazoa</taxon>
        <taxon>Chordata</taxon>
        <taxon>Craniata</taxon>
        <taxon>Vertebrata</taxon>
        <taxon>Euteleostomi</taxon>
        <taxon>Actinopterygii</taxon>
        <taxon>Chondrostei</taxon>
        <taxon>Acipenseriformes</taxon>
        <taxon>Acipenseridae</taxon>
        <taxon>Acipenser</taxon>
    </lineage>
</organism>
<dbReference type="Proteomes" id="UP000289886">
    <property type="component" value="Unassembled WGS sequence"/>
</dbReference>
<comment type="caution">
    <text evidence="2">The sequence shown here is derived from an EMBL/GenBank/DDBJ whole genome shotgun (WGS) entry which is preliminary data.</text>
</comment>
<keyword evidence="3" id="KW-1185">Reference proteome</keyword>
<feature type="compositionally biased region" description="Pro residues" evidence="1">
    <location>
        <begin position="35"/>
        <end position="46"/>
    </location>
</feature>
<reference evidence="2 3" key="1">
    <citation type="submission" date="2019-01" db="EMBL/GenBank/DDBJ databases">
        <title>Draft Genome and Complete Hox-Cluster Characterization of the Sterlet Sturgeon (Acipenser ruthenus).</title>
        <authorList>
            <person name="Wei Q."/>
        </authorList>
    </citation>
    <scope>NUCLEOTIDE SEQUENCE [LARGE SCALE GENOMIC DNA]</scope>
    <source>
        <strain evidence="2">WHYD16114868_AA</strain>
        <tissue evidence="2">Blood</tissue>
    </source>
</reference>
<accession>A0A444U1E4</accession>
<dbReference type="AlphaFoldDB" id="A0A444U1E4"/>